<gene>
    <name evidence="2" type="ORF">g.83352</name>
</gene>
<feature type="domain" description="Pre-C2HC" evidence="1">
    <location>
        <begin position="3"/>
        <end position="66"/>
    </location>
</feature>
<evidence type="ECO:0000259" key="1">
    <source>
        <dbReference type="SMART" id="SM00596"/>
    </source>
</evidence>
<dbReference type="EMBL" id="GGMS01006960">
    <property type="protein sequence ID" value="MBY76163.1"/>
    <property type="molecule type" value="Transcribed_RNA"/>
</dbReference>
<sequence length="151" mass="16548">MDISEALGDLGFCVRRVENVLKNGLPLPLFFVGLTPNDNNHEIFKLSSLLNTIIKFEKPNKTKNGPPQCHTCQNYGHTNNYCGHSPRCVKCGENHGSEDCTKDKNSPPKCAHCQGTHTANFKGCPVFKSLSKRPKVNRKTSIIAPASTVPG</sequence>
<organism evidence="2">
    <name type="scientific">Sipha flava</name>
    <name type="common">yellow sugarcane aphid</name>
    <dbReference type="NCBI Taxonomy" id="143950"/>
    <lineage>
        <taxon>Eukaryota</taxon>
        <taxon>Metazoa</taxon>
        <taxon>Ecdysozoa</taxon>
        <taxon>Arthropoda</taxon>
        <taxon>Hexapoda</taxon>
        <taxon>Insecta</taxon>
        <taxon>Pterygota</taxon>
        <taxon>Neoptera</taxon>
        <taxon>Paraneoptera</taxon>
        <taxon>Hemiptera</taxon>
        <taxon>Sternorrhyncha</taxon>
        <taxon>Aphidomorpha</taxon>
        <taxon>Aphidoidea</taxon>
        <taxon>Aphididae</taxon>
        <taxon>Sipha</taxon>
    </lineage>
</organism>
<dbReference type="PANTHER" id="PTHR33273:SF2">
    <property type="entry name" value="ENDONUCLEASE_EXONUCLEASE_PHOSPHATASE DOMAIN-CONTAINING PROTEIN"/>
    <property type="match status" value="1"/>
</dbReference>
<dbReference type="OrthoDB" id="6624230at2759"/>
<dbReference type="PANTHER" id="PTHR33273">
    <property type="entry name" value="DOMAIN-CONTAINING PROTEIN, PUTATIVE-RELATED"/>
    <property type="match status" value="1"/>
</dbReference>
<proteinExistence type="predicted"/>
<name>A0A2S2QEQ2_9HEMI</name>
<dbReference type="SMART" id="SM00596">
    <property type="entry name" value="PRE_C2HC"/>
    <property type="match status" value="1"/>
</dbReference>
<dbReference type="InterPro" id="IPR006579">
    <property type="entry name" value="Pre_C2HC_dom"/>
</dbReference>
<accession>A0A2S2QEQ2</accession>
<evidence type="ECO:0000313" key="2">
    <source>
        <dbReference type="EMBL" id="MBY76163.1"/>
    </source>
</evidence>
<protein>
    <submittedName>
        <fullName evidence="2">Nucleic-acid-binding protein</fullName>
    </submittedName>
</protein>
<dbReference type="Pfam" id="PF07530">
    <property type="entry name" value="PRE_C2HC"/>
    <property type="match status" value="1"/>
</dbReference>
<dbReference type="AlphaFoldDB" id="A0A2S2QEQ2"/>
<reference evidence="2" key="1">
    <citation type="submission" date="2018-04" db="EMBL/GenBank/DDBJ databases">
        <title>Transcriptome assembly of Sipha flava.</title>
        <authorList>
            <person name="Scully E.D."/>
            <person name="Geib S.M."/>
            <person name="Palmer N.A."/>
            <person name="Koch K."/>
            <person name="Bradshaw J."/>
            <person name="Heng-Moss T."/>
            <person name="Sarath G."/>
        </authorList>
    </citation>
    <scope>NUCLEOTIDE SEQUENCE</scope>
</reference>